<accession>A0ABY5HZW4</accession>
<feature type="transmembrane region" description="Helical" evidence="1">
    <location>
        <begin position="575"/>
        <end position="599"/>
    </location>
</feature>
<dbReference type="EMBL" id="CP038802">
    <property type="protein sequence ID" value="UTY30074.1"/>
    <property type="molecule type" value="Genomic_DNA"/>
</dbReference>
<dbReference type="Proteomes" id="UP001059401">
    <property type="component" value="Chromosome"/>
</dbReference>
<evidence type="ECO:0008006" key="4">
    <source>
        <dbReference type="Google" id="ProtNLM"/>
    </source>
</evidence>
<evidence type="ECO:0000313" key="2">
    <source>
        <dbReference type="EMBL" id="UTY30074.1"/>
    </source>
</evidence>
<protein>
    <recommendedName>
        <fullName evidence="4">EF-hand domain-containing protein</fullName>
    </recommendedName>
</protein>
<organism evidence="2 3">
    <name type="scientific">Treponema putidum</name>
    <dbReference type="NCBI Taxonomy" id="221027"/>
    <lineage>
        <taxon>Bacteria</taxon>
        <taxon>Pseudomonadati</taxon>
        <taxon>Spirochaetota</taxon>
        <taxon>Spirochaetia</taxon>
        <taxon>Spirochaetales</taxon>
        <taxon>Treponemataceae</taxon>
        <taxon>Treponema</taxon>
    </lineage>
</organism>
<keyword evidence="1" id="KW-0472">Membrane</keyword>
<keyword evidence="3" id="KW-1185">Reference proteome</keyword>
<evidence type="ECO:0000256" key="1">
    <source>
        <dbReference type="SAM" id="Phobius"/>
    </source>
</evidence>
<feature type="transmembrane region" description="Helical" evidence="1">
    <location>
        <begin position="548"/>
        <end position="569"/>
    </location>
</feature>
<sequence length="691" mass="76586">MKKHIWKFARFGGVTQLVFETADDILNLRQLDQKLWTTLAMPTKGIFFNPETAAILDADADGFIRPPEVLDAVDFLAESLQDVGIIMRDGDTLSLSDIKSAELVKTAKWTLERQEKTDGIISLADIENKNEIIKSNELGEISDGDSDDLRLKKLLSLYAKENINSTSEAIFDMFSNEGNRFLQNTENLKIVSAGLDAALMVKAVAAFEAIQKKIDDFFVRCKLLTYVNGENTPLTDYSEIFKTFTTVELNTSSEKLRELPIALPNTEMVFDIQSKINPAWADEIKRLYTDTISPLLGELSVLTENDWKNISQKIVDFTTVYSKQAEIKTAKINPQFLQTKLNQKKEIISEINEQLTFEKEKQHIQSLKKLLLLRKDFFTLLKNYVSFSNFYTGGETAFQAGVLFFDTRATTLCFELNGDERHAALDILSGAYLLYCDITRGTAKRKLLALLTNGASDNIVVGRNGLFYDREGNDWNATVTKVIANPVSVREAFFSPYKNLARMVEDQIAKRANAANEKSDALIATAADKAVNMPKEAAASLQNKKLDLGTIALIGTAIGGISTLIGSLLQALFGLGLWVPIGLIGLVLIISGPSMILAAMKLRKRSIGPILEANGWAINAHAKINIPLGSSLTKLASLPKNARLAHLDPFAEKKNGKHIFIAVLILLLAAAGVFCYFYLIKKTGIYPFNLK</sequence>
<gene>
    <name evidence="2" type="ORF">E4N76_09520</name>
</gene>
<keyword evidence="1" id="KW-1133">Transmembrane helix</keyword>
<proteinExistence type="predicted"/>
<feature type="transmembrane region" description="Helical" evidence="1">
    <location>
        <begin position="659"/>
        <end position="680"/>
    </location>
</feature>
<reference evidence="2" key="1">
    <citation type="submission" date="2019-04" db="EMBL/GenBank/DDBJ databases">
        <title>Whole genome sequencing of oral phylogroup 2 treponemes.</title>
        <authorList>
            <person name="Chan Y."/>
            <person name="Zeng H.H."/>
            <person name="Yu X.L."/>
            <person name="Leung W.K."/>
            <person name="Watt R.M."/>
        </authorList>
    </citation>
    <scope>NUCLEOTIDE SEQUENCE</scope>
    <source>
        <strain evidence="2">OMZ 847</strain>
    </source>
</reference>
<name>A0ABY5HZW4_9SPIR</name>
<keyword evidence="1" id="KW-0812">Transmembrane</keyword>
<evidence type="ECO:0000313" key="3">
    <source>
        <dbReference type="Proteomes" id="UP001059401"/>
    </source>
</evidence>